<dbReference type="EMBL" id="JAKCXM010000144">
    <property type="protein sequence ID" value="KAJ0400841.1"/>
    <property type="molecule type" value="Genomic_DNA"/>
</dbReference>
<name>A0AAD5M3E1_PYTIN</name>
<reference evidence="2" key="1">
    <citation type="submission" date="2021-12" db="EMBL/GenBank/DDBJ databases">
        <title>Prjna785345.</title>
        <authorList>
            <person name="Rujirawat T."/>
            <person name="Krajaejun T."/>
        </authorList>
    </citation>
    <scope>NUCLEOTIDE SEQUENCE</scope>
    <source>
        <strain evidence="2">Pi057C3</strain>
    </source>
</reference>
<proteinExistence type="predicted"/>
<evidence type="ECO:0000313" key="2">
    <source>
        <dbReference type="EMBL" id="KAJ0400841.1"/>
    </source>
</evidence>
<dbReference type="Proteomes" id="UP001209570">
    <property type="component" value="Unassembled WGS sequence"/>
</dbReference>
<dbReference type="AlphaFoldDB" id="A0AAD5M3E1"/>
<sequence length="563" mass="64786">MVRFRRRKRVRVAELERQEGLLQRQMELHIDRQAVVNAVIETEALIRENDALELLIADHVKFQARDSLSALLLDDDMDMWLEEPMVEPTNLDILAVLMSDEEDGDVADSKSYDPGLFALGGPCYATSGAADNKAQLAKQIQEEQAWKRRKHREAMQRCRMRKRSRMGTLEKQKKELLLVLKQQMRDLELVRKKRFPRESNQMLLAASEDVLMSSSNLLGDFQRLSLSQRRRTLADMVYIRQNLLRERRALETALCDHQKFNKILAQAAAEMSPAVSDPFEPSPSANPALQPDPLGSCPAGSGHPVDGGHWVQYLEDEPPFFYVPEPLEVIDAHVRDCFQRVRRLQAGFTLKQFVPVTEAHCLGWCAQRSLALNEQNQSIVRVRFTKRIPRSRATLDEIQHASWRVLSCEKQNARLYSSRVVAKIVQRVNADTYVYARNSPIKDGCLNVRYFSLHSQMEYRTEANERATVTLMLLLNKEPLMVDDAQDRKGPPVIWLKEGTSFVSFTEKTRLSHETEDAIEIEYGSSIHCLNEEHAQYLMVEIVSMLMRWEHLVIPPRLLKPDC</sequence>
<organism evidence="2 3">
    <name type="scientific">Pythium insidiosum</name>
    <name type="common">Pythiosis disease agent</name>
    <dbReference type="NCBI Taxonomy" id="114742"/>
    <lineage>
        <taxon>Eukaryota</taxon>
        <taxon>Sar</taxon>
        <taxon>Stramenopiles</taxon>
        <taxon>Oomycota</taxon>
        <taxon>Peronosporomycetes</taxon>
        <taxon>Pythiales</taxon>
        <taxon>Pythiaceae</taxon>
        <taxon>Pythium</taxon>
    </lineage>
</organism>
<feature type="region of interest" description="Disordered" evidence="1">
    <location>
        <begin position="274"/>
        <end position="301"/>
    </location>
</feature>
<comment type="caution">
    <text evidence="2">The sequence shown here is derived from an EMBL/GenBank/DDBJ whole genome shotgun (WGS) entry which is preliminary data.</text>
</comment>
<accession>A0AAD5M3E1</accession>
<dbReference type="CDD" id="cd14686">
    <property type="entry name" value="bZIP"/>
    <property type="match status" value="1"/>
</dbReference>
<evidence type="ECO:0000256" key="1">
    <source>
        <dbReference type="SAM" id="MobiDB-lite"/>
    </source>
</evidence>
<keyword evidence="3" id="KW-1185">Reference proteome</keyword>
<gene>
    <name evidence="2" type="ORF">P43SY_000111</name>
</gene>
<evidence type="ECO:0000313" key="3">
    <source>
        <dbReference type="Proteomes" id="UP001209570"/>
    </source>
</evidence>
<protein>
    <submittedName>
        <fullName evidence="2">Uncharacterized protein</fullName>
    </submittedName>
</protein>